<feature type="region of interest" description="Disordered" evidence="1">
    <location>
        <begin position="85"/>
        <end position="104"/>
    </location>
</feature>
<evidence type="ECO:0000256" key="1">
    <source>
        <dbReference type="SAM" id="MobiDB-lite"/>
    </source>
</evidence>
<reference evidence="2 3" key="1">
    <citation type="journal article" date="2019" name="Sci. Rep.">
        <title>Orb-weaving spider Araneus ventricosus genome elucidates the spidroin gene catalogue.</title>
        <authorList>
            <person name="Kono N."/>
            <person name="Nakamura H."/>
            <person name="Ohtoshi R."/>
            <person name="Moran D.A.P."/>
            <person name="Shinohara A."/>
            <person name="Yoshida Y."/>
            <person name="Fujiwara M."/>
            <person name="Mori M."/>
            <person name="Tomita M."/>
            <person name="Arakawa K."/>
        </authorList>
    </citation>
    <scope>NUCLEOTIDE SEQUENCE [LARGE SCALE GENOMIC DNA]</scope>
</reference>
<dbReference type="EMBL" id="BGPR01000027">
    <property type="protein sequence ID" value="GBL81865.1"/>
    <property type="molecule type" value="Genomic_DNA"/>
</dbReference>
<proteinExistence type="predicted"/>
<evidence type="ECO:0000313" key="2">
    <source>
        <dbReference type="EMBL" id="GBL81865.1"/>
    </source>
</evidence>
<gene>
    <name evidence="2" type="ORF">AVEN_50469_1</name>
</gene>
<sequence length="104" mass="11729">MKFGTCFLLQICKFLSDFGRNRLTGNLSVSPSFAYHMITKKSKELVEVNSSYNFIKRPPVGVVRKFGEGVPVQVPYLSSDRNSELRGPFKNSPRVASQRDVIIT</sequence>
<keyword evidence="3" id="KW-1185">Reference proteome</keyword>
<organism evidence="2 3">
    <name type="scientific">Araneus ventricosus</name>
    <name type="common">Orbweaver spider</name>
    <name type="synonym">Epeira ventricosa</name>
    <dbReference type="NCBI Taxonomy" id="182803"/>
    <lineage>
        <taxon>Eukaryota</taxon>
        <taxon>Metazoa</taxon>
        <taxon>Ecdysozoa</taxon>
        <taxon>Arthropoda</taxon>
        <taxon>Chelicerata</taxon>
        <taxon>Arachnida</taxon>
        <taxon>Araneae</taxon>
        <taxon>Araneomorphae</taxon>
        <taxon>Entelegynae</taxon>
        <taxon>Araneoidea</taxon>
        <taxon>Araneidae</taxon>
        <taxon>Araneus</taxon>
    </lineage>
</organism>
<protein>
    <submittedName>
        <fullName evidence="2">Uncharacterized protein</fullName>
    </submittedName>
</protein>
<name>A0A4Y2ARP7_ARAVE</name>
<comment type="caution">
    <text evidence="2">The sequence shown here is derived from an EMBL/GenBank/DDBJ whole genome shotgun (WGS) entry which is preliminary data.</text>
</comment>
<dbReference type="AlphaFoldDB" id="A0A4Y2ARP7"/>
<dbReference type="Proteomes" id="UP000499080">
    <property type="component" value="Unassembled WGS sequence"/>
</dbReference>
<evidence type="ECO:0000313" key="3">
    <source>
        <dbReference type="Proteomes" id="UP000499080"/>
    </source>
</evidence>
<accession>A0A4Y2ARP7</accession>